<reference evidence="2 3" key="1">
    <citation type="submission" date="2015-02" db="EMBL/GenBank/DDBJ databases">
        <title>Draft genome sequences of ten Microbacterium spp. with emphasis on heavy metal contaminated environments.</title>
        <authorList>
            <person name="Corretto E."/>
        </authorList>
    </citation>
    <scope>NUCLEOTIDE SEQUENCE [LARGE SCALE GENOMIC DNA]</scope>
    <source>
        <strain evidence="2 3">BEL4b</strain>
    </source>
</reference>
<name>A0A0F0L7C3_9MICO</name>
<evidence type="ECO:0000313" key="3">
    <source>
        <dbReference type="Proteomes" id="UP000033640"/>
    </source>
</evidence>
<accession>A0A0F0L7C3</accession>
<dbReference type="Gene3D" id="3.30.1330.40">
    <property type="entry name" value="RutC-like"/>
    <property type="match status" value="1"/>
</dbReference>
<organism evidence="2 3">
    <name type="scientific">Microbacterium oxydans</name>
    <dbReference type="NCBI Taxonomy" id="82380"/>
    <lineage>
        <taxon>Bacteria</taxon>
        <taxon>Bacillati</taxon>
        <taxon>Actinomycetota</taxon>
        <taxon>Actinomycetes</taxon>
        <taxon>Micrococcales</taxon>
        <taxon>Microbacteriaceae</taxon>
        <taxon>Microbacterium</taxon>
    </lineage>
</organism>
<dbReference type="PATRIC" id="fig|82380.11.peg.1753"/>
<evidence type="ECO:0000313" key="2">
    <source>
        <dbReference type="EMBL" id="KJL29092.1"/>
    </source>
</evidence>
<dbReference type="AlphaFoldDB" id="A0A0F0L7C3"/>
<dbReference type="EMBL" id="JYIW01000024">
    <property type="protein sequence ID" value="KJL29092.1"/>
    <property type="molecule type" value="Genomic_DNA"/>
</dbReference>
<dbReference type="Pfam" id="PF14588">
    <property type="entry name" value="YjgF_endoribonc"/>
    <property type="match status" value="1"/>
</dbReference>
<sequence length="168" mass="17502">MTVAPLPSVADPHAALRERGLELPAIADDPKYINWRSSESGLIFVSGQLPSRDGALPVTGAVADGDAPASDQVDIDTAREMMQQATLNALAVAADAVGGLERVRVVQLLVFVLSAPGFGQQSRVADAGSELLVQVLGEEGRHARTAIGVAGLPRNSPVEVQMVCEVRA</sequence>
<proteinExistence type="predicted"/>
<dbReference type="PANTHER" id="PTHR43760:SF1">
    <property type="entry name" value="ENDORIBONUCLEASE L-PSP_CHORISMATE MUTASE-LIKE DOMAIN-CONTAINING PROTEIN"/>
    <property type="match status" value="1"/>
</dbReference>
<feature type="domain" description="Endoribonuclease L-PSP/chorismate mutase-like" evidence="1">
    <location>
        <begin position="18"/>
        <end position="165"/>
    </location>
</feature>
<dbReference type="InterPro" id="IPR013813">
    <property type="entry name" value="Endoribo_LPSP/chorism_mut-like"/>
</dbReference>
<dbReference type="OrthoDB" id="4548938at2"/>
<dbReference type="RefSeq" id="WP_045279105.1">
    <property type="nucleotide sequence ID" value="NZ_JYIW01000024.1"/>
</dbReference>
<dbReference type="Proteomes" id="UP000033640">
    <property type="component" value="Unassembled WGS sequence"/>
</dbReference>
<comment type="caution">
    <text evidence="2">The sequence shown here is derived from an EMBL/GenBank/DDBJ whole genome shotgun (WGS) entry which is preliminary data.</text>
</comment>
<dbReference type="CDD" id="cd02199">
    <property type="entry name" value="YjgF_YER057c_UK114_like_1"/>
    <property type="match status" value="1"/>
</dbReference>
<evidence type="ECO:0000259" key="1">
    <source>
        <dbReference type="Pfam" id="PF14588"/>
    </source>
</evidence>
<dbReference type="InterPro" id="IPR035959">
    <property type="entry name" value="RutC-like_sf"/>
</dbReference>
<gene>
    <name evidence="2" type="ORF">RS83_01717</name>
</gene>
<dbReference type="SUPFAM" id="SSF55298">
    <property type="entry name" value="YjgF-like"/>
    <property type="match status" value="1"/>
</dbReference>
<dbReference type="PANTHER" id="PTHR43760">
    <property type="entry name" value="ENDORIBONUCLEASE-RELATED"/>
    <property type="match status" value="1"/>
</dbReference>
<protein>
    <submittedName>
        <fullName evidence="2">Endoribonuclease L-PSP</fullName>
    </submittedName>
</protein>